<accession>A0ABN1GP90</accession>
<name>A0ABN1GP90_9CAUL</name>
<gene>
    <name evidence="1" type="ORF">GCM10009422_08350</name>
</gene>
<proteinExistence type="predicted"/>
<organism evidence="1 2">
    <name type="scientific">Brevundimonas kwangchunensis</name>
    <dbReference type="NCBI Taxonomy" id="322163"/>
    <lineage>
        <taxon>Bacteria</taxon>
        <taxon>Pseudomonadati</taxon>
        <taxon>Pseudomonadota</taxon>
        <taxon>Alphaproteobacteria</taxon>
        <taxon>Caulobacterales</taxon>
        <taxon>Caulobacteraceae</taxon>
        <taxon>Brevundimonas</taxon>
    </lineage>
</organism>
<evidence type="ECO:0000313" key="2">
    <source>
        <dbReference type="Proteomes" id="UP001501352"/>
    </source>
</evidence>
<dbReference type="EMBL" id="BAAAGA010000001">
    <property type="protein sequence ID" value="GAA0615621.1"/>
    <property type="molecule type" value="Genomic_DNA"/>
</dbReference>
<keyword evidence="2" id="KW-1185">Reference proteome</keyword>
<comment type="caution">
    <text evidence="1">The sequence shown here is derived from an EMBL/GenBank/DDBJ whole genome shotgun (WGS) entry which is preliminary data.</text>
</comment>
<reference evidence="1 2" key="1">
    <citation type="journal article" date="2019" name="Int. J. Syst. Evol. Microbiol.">
        <title>The Global Catalogue of Microorganisms (GCM) 10K type strain sequencing project: providing services to taxonomists for standard genome sequencing and annotation.</title>
        <authorList>
            <consortium name="The Broad Institute Genomics Platform"/>
            <consortium name="The Broad Institute Genome Sequencing Center for Infectious Disease"/>
            <person name="Wu L."/>
            <person name="Ma J."/>
        </authorList>
    </citation>
    <scope>NUCLEOTIDE SEQUENCE [LARGE SCALE GENOMIC DNA]</scope>
    <source>
        <strain evidence="1 2">JCM 12928</strain>
    </source>
</reference>
<evidence type="ECO:0000313" key="1">
    <source>
        <dbReference type="EMBL" id="GAA0615621.1"/>
    </source>
</evidence>
<dbReference type="Proteomes" id="UP001501352">
    <property type="component" value="Unassembled WGS sequence"/>
</dbReference>
<dbReference type="RefSeq" id="WP_343790825.1">
    <property type="nucleotide sequence ID" value="NZ_BAAAGA010000001.1"/>
</dbReference>
<protein>
    <submittedName>
        <fullName evidence="1">Uncharacterized protein</fullName>
    </submittedName>
</protein>
<sequence>MACLVAIQTLTGEWRSFVIAHPSQRFEGDVDVIGRKVPPLRYLRAWDGVTKTDAVRLANTLKGLPPADRKEAIWKASEGLRLMASAGTEA</sequence>